<evidence type="ECO:0000313" key="2">
    <source>
        <dbReference type="Proteomes" id="UP000077868"/>
    </source>
</evidence>
<dbReference type="Gene3D" id="3.90.190.10">
    <property type="entry name" value="Protein tyrosine phosphatase superfamily"/>
    <property type="match status" value="1"/>
</dbReference>
<dbReference type="RefSeq" id="WP_068111997.1">
    <property type="nucleotide sequence ID" value="NZ_CP015079.1"/>
</dbReference>
<accession>A0A1A9GN16</accession>
<dbReference type="EMBL" id="CP015079">
    <property type="protein sequence ID" value="ANH39688.1"/>
    <property type="molecule type" value="Genomic_DNA"/>
</dbReference>
<dbReference type="InterPro" id="IPR026893">
    <property type="entry name" value="Tyr/Ser_Pase_IphP-type"/>
</dbReference>
<sequence>MSTTPRAPGWQGARNLADLGGLPLRDGGHTAYGVVWASGAPDEITDQGWAQARAAGLRRVVDLRNAVEREQAVTPEGVEVVHAPTEDPYDEEFLTECGPWLDHPRSWTPNLERYPDKIGRAVIAVAEADGGVLLHCAGGRDRTGMVGSLLLVLAGVGVEGVVANYERGFRGAAEHRGHTLAYDTSSGRWTPEAPDQTWEADELDRALADRRPVLRDWYATFDVVGYLGTAGVGPDARQRLAERLRGSDG</sequence>
<dbReference type="PATRIC" id="fig|1300347.3.peg.3286"/>
<dbReference type="Proteomes" id="UP000077868">
    <property type="component" value="Chromosome"/>
</dbReference>
<dbReference type="InterPro" id="IPR029021">
    <property type="entry name" value="Prot-tyrosine_phosphatase-like"/>
</dbReference>
<organism evidence="1 2">
    <name type="scientific">Nocardioides dokdonensis FR1436</name>
    <dbReference type="NCBI Taxonomy" id="1300347"/>
    <lineage>
        <taxon>Bacteria</taxon>
        <taxon>Bacillati</taxon>
        <taxon>Actinomycetota</taxon>
        <taxon>Actinomycetes</taxon>
        <taxon>Propionibacteriales</taxon>
        <taxon>Nocardioidaceae</taxon>
        <taxon>Nocardioides</taxon>
    </lineage>
</organism>
<dbReference type="GO" id="GO:0004725">
    <property type="term" value="F:protein tyrosine phosphatase activity"/>
    <property type="evidence" value="ECO:0007669"/>
    <property type="project" value="UniProtKB-EC"/>
</dbReference>
<dbReference type="PROSITE" id="PS00383">
    <property type="entry name" value="TYR_PHOSPHATASE_1"/>
    <property type="match status" value="1"/>
</dbReference>
<dbReference type="STRING" id="1300347.I601_3281"/>
<dbReference type="AlphaFoldDB" id="A0A1A9GN16"/>
<reference evidence="1 2" key="1">
    <citation type="submission" date="2016-03" db="EMBL/GenBank/DDBJ databases">
        <title>Complete genome sequence of a soil Actinobacterium, Nocardioides dokdonensis FR1436.</title>
        <authorList>
            <person name="Kwon S.-K."/>
            <person name="Kim K."/>
            <person name="Kim J.F."/>
        </authorList>
    </citation>
    <scope>NUCLEOTIDE SEQUENCE [LARGE SCALE GENOMIC DNA]</scope>
    <source>
        <strain evidence="1 2">FR1436</strain>
    </source>
</reference>
<dbReference type="Pfam" id="PF13350">
    <property type="entry name" value="Y_phosphatase3"/>
    <property type="match status" value="1"/>
</dbReference>
<dbReference type="SUPFAM" id="SSF52799">
    <property type="entry name" value="(Phosphotyrosine protein) phosphatases II"/>
    <property type="match status" value="1"/>
</dbReference>
<dbReference type="KEGG" id="ndk:I601_3281"/>
<evidence type="ECO:0000313" key="1">
    <source>
        <dbReference type="EMBL" id="ANH39688.1"/>
    </source>
</evidence>
<dbReference type="EC" id="3.1.3.48" evidence="1"/>
<dbReference type="InterPro" id="IPR016130">
    <property type="entry name" value="Tyr_Pase_AS"/>
</dbReference>
<protein>
    <submittedName>
        <fullName evidence="1">Tyrosine-protein phosphatase</fullName>
        <ecNumber evidence="1">3.1.3.48</ecNumber>
    </submittedName>
</protein>
<proteinExistence type="predicted"/>
<gene>
    <name evidence="1" type="primary">iphP_3</name>
    <name evidence="1" type="ORF">I601_3281</name>
</gene>
<name>A0A1A9GN16_9ACTN</name>
<keyword evidence="2" id="KW-1185">Reference proteome</keyword>
<keyword evidence="1" id="KW-0378">Hydrolase</keyword>